<organism evidence="3 4">
    <name type="scientific">Halovenus salina</name>
    <dbReference type="NCBI Taxonomy" id="1510225"/>
    <lineage>
        <taxon>Archaea</taxon>
        <taxon>Methanobacteriati</taxon>
        <taxon>Methanobacteriota</taxon>
        <taxon>Stenosarchaea group</taxon>
        <taxon>Halobacteria</taxon>
        <taxon>Halobacteriales</taxon>
        <taxon>Haloarculaceae</taxon>
        <taxon>Halovenus</taxon>
    </lineage>
</organism>
<reference evidence="4" key="2">
    <citation type="journal article" date="2019" name="Int. J. Syst. Evol. Microbiol.">
        <title>The Global Catalogue of Microorganisms (GCM) 10K type strain sequencing project: providing services to taxonomists for standard genome sequencing and annotation.</title>
        <authorList>
            <consortium name="The Broad Institute Genomics Platform"/>
            <consortium name="The Broad Institute Genome Sequencing Center for Infectious Disease"/>
            <person name="Wu L."/>
            <person name="Ma J."/>
        </authorList>
    </citation>
    <scope>NUCLEOTIDE SEQUENCE [LARGE SCALE GENOMIC DNA]</scope>
    <source>
        <strain evidence="4">JCM 30072</strain>
    </source>
</reference>
<accession>A0ABD5W3W6</accession>
<feature type="coiled-coil region" evidence="1">
    <location>
        <begin position="67"/>
        <end position="97"/>
    </location>
</feature>
<comment type="caution">
    <text evidence="3">The sequence shown here is derived from an EMBL/GenBank/DDBJ whole genome shotgun (WGS) entry which is preliminary data.</text>
</comment>
<keyword evidence="1" id="KW-0175">Coiled coil</keyword>
<dbReference type="EMBL" id="JBHSZI010000007">
    <property type="protein sequence ID" value="MFC7060241.1"/>
    <property type="molecule type" value="Genomic_DNA"/>
</dbReference>
<evidence type="ECO:0000313" key="3">
    <source>
        <dbReference type="EMBL" id="MFC7060241.1"/>
    </source>
</evidence>
<dbReference type="GeneID" id="76632031"/>
<dbReference type="RefSeq" id="WP_267164291.1">
    <property type="nucleotide sequence ID" value="NZ_CP112973.1"/>
</dbReference>
<name>A0ABD5W3W6_9EURY</name>
<evidence type="ECO:0000313" key="2">
    <source>
        <dbReference type="EMBL" id="MFC7060090.1"/>
    </source>
</evidence>
<evidence type="ECO:0000256" key="1">
    <source>
        <dbReference type="SAM" id="Coils"/>
    </source>
</evidence>
<reference evidence="3" key="3">
    <citation type="submission" date="2024-09" db="EMBL/GenBank/DDBJ databases">
        <authorList>
            <person name="Sun Q."/>
        </authorList>
    </citation>
    <scope>NUCLEOTIDE SEQUENCE</scope>
    <source>
        <strain evidence="3">CGMCC 1.12553</strain>
    </source>
</reference>
<sequence>MVSWEKVEELRLEADTIMTRYQEVEELLARAHDETGDHWETGELPVTLETPAGDSITITLDFEADPATNAQSRYERANELEADLKRQEQVDEQLASLPADPVAYLICYHLDYVEGDYPKSIAGHLDAQRKQVDELCQEMEETGVLERVESGTVKQRNVKAKKADEVRQHHTYYRLSREGDHLLRFLDEPEGQLNVLRHLPDSQQIIQRLRCAGPDSPRITANHFDMEFEYVRHLYRTLRQVGFLVKYKQNEAKRRGQNAPDQEFHNQTVYKTTERAEELAQTVRD</sequence>
<dbReference type="EMBL" id="JBHSZI010000006">
    <property type="protein sequence ID" value="MFC7060090.1"/>
    <property type="molecule type" value="Genomic_DNA"/>
</dbReference>
<keyword evidence="4" id="KW-1185">Reference proteome</keyword>
<dbReference type="Proteomes" id="UP001596445">
    <property type="component" value="Unassembled WGS sequence"/>
</dbReference>
<dbReference type="AlphaFoldDB" id="A0ABD5W3W6"/>
<evidence type="ECO:0000313" key="4">
    <source>
        <dbReference type="Proteomes" id="UP001596445"/>
    </source>
</evidence>
<reference evidence="3" key="1">
    <citation type="journal article" date="2014" name="Int. J. Syst. Evol. Microbiol.">
        <title>Complete genome sequence of Corynebacterium casei LMG S-19264T (=DSM 44701T), isolated from a smear-ripened cheese.</title>
        <authorList>
            <consortium name="US DOE Joint Genome Institute (JGI-PGF)"/>
            <person name="Walter F."/>
            <person name="Albersmeier A."/>
            <person name="Kalinowski J."/>
            <person name="Ruckert C."/>
        </authorList>
    </citation>
    <scope>NUCLEOTIDE SEQUENCE [LARGE SCALE GENOMIC DNA]</scope>
    <source>
        <strain evidence="3">CGMCC 1.12553</strain>
    </source>
</reference>
<dbReference type="Pfam" id="PF10007">
    <property type="entry name" value="DUF2250"/>
    <property type="match status" value="2"/>
</dbReference>
<gene>
    <name evidence="2" type="ORF">ACFQQG_20110</name>
    <name evidence="3" type="ORF">ACFQQG_21130</name>
</gene>
<dbReference type="InterPro" id="IPR019254">
    <property type="entry name" value="DUF2250"/>
</dbReference>
<proteinExistence type="predicted"/>
<protein>
    <submittedName>
        <fullName evidence="3">DUF2250 domain-containing protein</fullName>
    </submittedName>
</protein>